<name>V4B598_LOTGI</name>
<reference evidence="2 3" key="1">
    <citation type="journal article" date="2013" name="Nature">
        <title>Insights into bilaterian evolution from three spiralian genomes.</title>
        <authorList>
            <person name="Simakov O."/>
            <person name="Marletaz F."/>
            <person name="Cho S.J."/>
            <person name="Edsinger-Gonzales E."/>
            <person name="Havlak P."/>
            <person name="Hellsten U."/>
            <person name="Kuo D.H."/>
            <person name="Larsson T."/>
            <person name="Lv J."/>
            <person name="Arendt D."/>
            <person name="Savage R."/>
            <person name="Osoegawa K."/>
            <person name="de Jong P."/>
            <person name="Grimwood J."/>
            <person name="Chapman J.A."/>
            <person name="Shapiro H."/>
            <person name="Aerts A."/>
            <person name="Otillar R.P."/>
            <person name="Terry A.Y."/>
            <person name="Boore J.L."/>
            <person name="Grigoriev I.V."/>
            <person name="Lindberg D.R."/>
            <person name="Seaver E.C."/>
            <person name="Weisblat D.A."/>
            <person name="Putnam N.H."/>
            <person name="Rokhsar D.S."/>
        </authorList>
    </citation>
    <scope>NUCLEOTIDE SEQUENCE [LARGE SCALE GENOMIC DNA]</scope>
</reference>
<feature type="compositionally biased region" description="Basic and acidic residues" evidence="1">
    <location>
        <begin position="158"/>
        <end position="169"/>
    </location>
</feature>
<feature type="compositionally biased region" description="Polar residues" evidence="1">
    <location>
        <begin position="256"/>
        <end position="269"/>
    </location>
</feature>
<dbReference type="OMA" id="MERESIV"/>
<sequence length="1210" mass="135736">MAEPEKDPPIIEEIDSEDEEDPGDHSTNEYTVEDIDENFKDEDSLSESLSSRSSTPNSDYSLAEDDSLEEDEGTNQNPVKSNQKKKLSNKNQPNVNQEDSVANQNPVEADLEDVDYSDDFSDEDSLEMEANPVDSLEFEKDTDLDQVQINLDSDADTEEKPTQDEDIHSTVESPIPEELYPIQDDDSQDSDELTEDSEDDRPLTARRVSSQDNDLSTEFSKDTASANSKDLPESNESNAGNDWTDRNEDLPETFFIQGTSVDSQAQSDPNADDIFEVSDEFSDDDSPSLTARNLLEVPQTEEVQNPIAADDLRVSDAFSEEDNPPLTAGNLKVPQTVLSGNESQPSTSINLLEAPVSEYAIETNTRNTTKVSDEFEDDDAQLTERNLLEAPDTENLMEFNANGSFGDKSMIARNLDEDIQANDKDQSDFSDELSDSEDALAVTIKENIRVGTEEPSPIIQVVQLQKPLLDFVQFVEPEEEDASEDVYKDDGSYPWVSSPSKDYVHSPNANNVNKTRHPSTAATKDMYSMHNVETTHPQTSSRIDDFVAPIRAQGTQNLIDFDDDETDNASNRRSSFQQQFGEELVGDAKDLVGQYQQQLEDALESEEAAEQANQDWRDSEFTDNLMEPREHEGHNMKDLQNIDVDTFVEPITYTDTKDSQKTNEEYELDLKDPQNFDVDVFENTQEQSEGILKGSQSFDDDLPMALSEQKEHGAIDSESILAHALIVPTEQLDPYSQDAQGIDEDTLMEGGESQFSQESKIIDVDSLMEQEDLIKDANDDTEESMDSSQETQRRRHFSTKSHNDEADLNEEDGISSDSDAGRRLSDDSFGAYDDSSTGSCYSDENVAITTKMSPAEIVSKYSNEYSTYYESSEDDDAPSSIVSDVLENVSSGRSVTITSKNHASNTKSGSCSETSQQTGNGLHFDYSEKNPFTEVPDLLIDNGSNFDPEDHSSLTEDGIPDLEDNNNIDYLQIPDTRISHNGTIPSQYQNLKTVVPFETSANISGHITKVNNWTYPTKGNVQFKNEYPLRTDNFDDNDHQRKKFQFKIDNHSDRIPTPIPTLEETDQNFPTIPRKSELQEQLNFNYNKNRVSNIDKNLEKGSMPTSTVLTIATTLTEPVSEKEDCLYSKPNIYYNYQRPASRSPSGLVSSYHQFYPHHKDSVSQHYSSSSTQVNIDLFNKRSSPCPTPSQPKICQNTHPTFTPSFHKNEF</sequence>
<evidence type="ECO:0000256" key="1">
    <source>
        <dbReference type="SAM" id="MobiDB-lite"/>
    </source>
</evidence>
<dbReference type="AlphaFoldDB" id="V4B598"/>
<feature type="compositionally biased region" description="Acidic residues" evidence="1">
    <location>
        <begin position="183"/>
        <end position="199"/>
    </location>
</feature>
<feature type="compositionally biased region" description="Low complexity" evidence="1">
    <location>
        <begin position="46"/>
        <end position="61"/>
    </location>
</feature>
<evidence type="ECO:0000313" key="3">
    <source>
        <dbReference type="Proteomes" id="UP000030746"/>
    </source>
</evidence>
<organism evidence="2 3">
    <name type="scientific">Lottia gigantea</name>
    <name type="common">Giant owl limpet</name>
    <dbReference type="NCBI Taxonomy" id="225164"/>
    <lineage>
        <taxon>Eukaryota</taxon>
        <taxon>Metazoa</taxon>
        <taxon>Spiralia</taxon>
        <taxon>Lophotrochozoa</taxon>
        <taxon>Mollusca</taxon>
        <taxon>Gastropoda</taxon>
        <taxon>Patellogastropoda</taxon>
        <taxon>Lottioidea</taxon>
        <taxon>Lottiidae</taxon>
        <taxon>Lottia</taxon>
    </lineage>
</organism>
<dbReference type="RefSeq" id="XP_009065668.1">
    <property type="nucleotide sequence ID" value="XM_009067420.1"/>
</dbReference>
<feature type="region of interest" description="Disordered" evidence="1">
    <location>
        <begin position="941"/>
        <end position="963"/>
    </location>
</feature>
<accession>V4B598</accession>
<keyword evidence="3" id="KW-1185">Reference proteome</keyword>
<feature type="region of interest" description="Disordered" evidence="1">
    <location>
        <begin position="896"/>
        <end position="927"/>
    </location>
</feature>
<dbReference type="KEGG" id="lgi:LOTGIDRAFT_169114"/>
<feature type="compositionally biased region" description="Polar residues" evidence="1">
    <location>
        <begin position="207"/>
        <end position="241"/>
    </location>
</feature>
<dbReference type="EMBL" id="KB203629">
    <property type="protein sequence ID" value="ESO83639.1"/>
    <property type="molecule type" value="Genomic_DNA"/>
</dbReference>
<dbReference type="GeneID" id="20241065"/>
<dbReference type="Proteomes" id="UP000030746">
    <property type="component" value="Unassembled WGS sequence"/>
</dbReference>
<feature type="compositionally biased region" description="Acidic residues" evidence="1">
    <location>
        <begin position="270"/>
        <end position="286"/>
    </location>
</feature>
<dbReference type="HOGENOM" id="CLU_269831_0_0_1"/>
<dbReference type="CTD" id="20241065"/>
<feature type="compositionally biased region" description="Polar residues" evidence="1">
    <location>
        <begin position="95"/>
        <end position="106"/>
    </location>
</feature>
<feature type="region of interest" description="Disordered" evidence="1">
    <location>
        <begin position="1"/>
        <end position="308"/>
    </location>
</feature>
<protein>
    <submittedName>
        <fullName evidence="2">Uncharacterized protein</fullName>
    </submittedName>
</protein>
<feature type="compositionally biased region" description="Acidic residues" evidence="1">
    <location>
        <begin position="109"/>
        <end position="127"/>
    </location>
</feature>
<evidence type="ECO:0000313" key="2">
    <source>
        <dbReference type="EMBL" id="ESO83639.1"/>
    </source>
</evidence>
<feature type="compositionally biased region" description="Acidic residues" evidence="1">
    <location>
        <begin position="10"/>
        <end position="22"/>
    </location>
</feature>
<gene>
    <name evidence="2" type="ORF">LOTGIDRAFT_169114</name>
</gene>
<feature type="compositionally biased region" description="Acidic residues" evidence="1">
    <location>
        <begin position="62"/>
        <end position="73"/>
    </location>
</feature>
<proteinExistence type="predicted"/>
<feature type="region of interest" description="Disordered" evidence="1">
    <location>
        <begin position="775"/>
        <end position="842"/>
    </location>
</feature>
<feature type="compositionally biased region" description="Polar residues" evidence="1">
    <location>
        <begin position="896"/>
        <end position="920"/>
    </location>
</feature>